<sequence length="674" mass="72517">MNPQFSQPGGSVSKDVNKQSIARTLGIKTSEVAYLKVGVSIAGVKTLFDSSSQLAFRNVNSTGNVVSWSVQNNVLTLVTTTGNFTLYLSRIWDRQVIQFEDFGGFTSSVVDQTPFINLASECARSTGLEIFCRGSYYVTGVVNLSGVKAGGFTLLGPTTSTSQQILLTQSSQLSHFTLDKVYIRHTGGDIELTDFLIKNTRSTAAVISTNLTALGDLSIKRGAFTGCYYGILRQGDPDTSAALRSVYLQNLRFTDMQADCIELNLGINDINTVIDNIYIDTVNHTGTNAFWGIAIGIAGKGNYTLTDNPSLLYKNLSISNCYIYKARQCLHLEKCSGAHIRNIEMYPDSSMSPNTGLDTAGLVIYGSMNTVISGITGNPLTDDAKMIWQTWGVVSGGYISAGRNLSISEVNIKGTIQLEMSATNTFLASLKLNNVTATTISLYGHMSFLGLTNVESEFLNIDIHRILGNGKDNTRRLNKCVASFNRVKCFNMNLNANGLMLGNIAFDQLEVTDCNFQIEKTTNTSTVLRGTPITKVDQTFYYNGTGFPIGYPFKKGDKIVDTNGVIYTVTSPGAKFKTTTATTAIAALAVGDSRVFANGSENWVSTFPKTAGVAVTIPGAGVGGADLQTRIIRSGFVSGGVYCFDIEDTVSTATSAGVLIYPTNECTFITNGVS</sequence>
<proteinExistence type="predicted"/>
<dbReference type="EMBL" id="MG770379">
    <property type="protein sequence ID" value="AUV59232.1"/>
    <property type="molecule type" value="Genomic_DNA"/>
</dbReference>
<dbReference type="InterPro" id="IPR011050">
    <property type="entry name" value="Pectin_lyase_fold/virulence"/>
</dbReference>
<dbReference type="GO" id="GO:0019058">
    <property type="term" value="P:viral life cycle"/>
    <property type="evidence" value="ECO:0007669"/>
    <property type="project" value="UniProtKB-ARBA"/>
</dbReference>
<dbReference type="Proteomes" id="UP000241603">
    <property type="component" value="Segment"/>
</dbReference>
<evidence type="ECO:0000313" key="3">
    <source>
        <dbReference type="EMBL" id="AUV59232.1"/>
    </source>
</evidence>
<dbReference type="GO" id="GO:0051701">
    <property type="term" value="P:biological process involved in interaction with host"/>
    <property type="evidence" value="ECO:0007669"/>
    <property type="project" value="UniProtKB-ARBA"/>
</dbReference>
<keyword evidence="2" id="KW-0946">Virion</keyword>
<dbReference type="SMR" id="A0A2K9VAJ0"/>
<accession>A0A2K9VAJ0</accession>
<keyword evidence="4" id="KW-1185">Reference proteome</keyword>
<dbReference type="Gene3D" id="3.30.2020.50">
    <property type="match status" value="1"/>
</dbReference>
<comment type="subcellular location">
    <subcellularLocation>
        <location evidence="1">Virion</location>
    </subcellularLocation>
</comment>
<reference evidence="3 4" key="1">
    <citation type="submission" date="2018-01" db="EMBL/GenBank/DDBJ databases">
        <title>Complete genome of Klebsiella pneumoniae bacteriophage vB_KpnM_KpS110.</title>
        <authorList>
            <person name="Verevkin V.V."/>
            <person name="Solovieva E.V."/>
            <person name="Krasilnikova V.M."/>
            <person name="Kislichkina A.A."/>
            <person name="Volozhantsev N.V."/>
        </authorList>
    </citation>
    <scope>NUCLEOTIDE SEQUENCE [LARGE SCALE GENOMIC DNA]</scope>
</reference>
<gene>
    <name evidence="3" type="ORF">kps110_116</name>
</gene>
<evidence type="ECO:0000313" key="4">
    <source>
        <dbReference type="Proteomes" id="UP000241603"/>
    </source>
</evidence>
<protein>
    <submittedName>
        <fullName evidence="3">Tail fiber protein</fullName>
    </submittedName>
</protein>
<evidence type="ECO:0000256" key="2">
    <source>
        <dbReference type="ARBA" id="ARBA00022844"/>
    </source>
</evidence>
<dbReference type="SUPFAM" id="SSF51126">
    <property type="entry name" value="Pectin lyase-like"/>
    <property type="match status" value="1"/>
</dbReference>
<evidence type="ECO:0000256" key="1">
    <source>
        <dbReference type="ARBA" id="ARBA00004328"/>
    </source>
</evidence>
<name>A0A2K9VAJ0_9CAUD</name>
<dbReference type="GO" id="GO:0044423">
    <property type="term" value="C:virion component"/>
    <property type="evidence" value="ECO:0007669"/>
    <property type="project" value="UniProtKB-KW"/>
</dbReference>
<organism evidence="3 4">
    <name type="scientific">Klebsiella phage vB_KpnM_KpS110</name>
    <dbReference type="NCBI Taxonomy" id="2079262"/>
    <lineage>
        <taxon>Viruses</taxon>
        <taxon>Duplodnaviria</taxon>
        <taxon>Heunggongvirae</taxon>
        <taxon>Uroviricota</taxon>
        <taxon>Caudoviricetes</taxon>
        <taxon>Pantevenvirales</taxon>
        <taxon>Ackermannviridae</taxon>
        <taxon>Taipeivirus</taxon>
        <taxon>Taipeivirus KpS110</taxon>
    </lineage>
</organism>